<dbReference type="InterPro" id="IPR013783">
    <property type="entry name" value="Ig-like_fold"/>
</dbReference>
<feature type="domain" description="SLH" evidence="4">
    <location>
        <begin position="1469"/>
        <end position="1532"/>
    </location>
</feature>
<dbReference type="InterPro" id="IPR002921">
    <property type="entry name" value="Fungal_lipase-type"/>
</dbReference>
<evidence type="ECO:0000313" key="6">
    <source>
        <dbReference type="Proteomes" id="UP000019109"/>
    </source>
</evidence>
<dbReference type="Proteomes" id="UP000019109">
    <property type="component" value="Unassembled WGS sequence"/>
</dbReference>
<dbReference type="EMBL" id="BAVR01000006">
    <property type="protein sequence ID" value="GAE87327.1"/>
    <property type="molecule type" value="Genomic_DNA"/>
</dbReference>
<keyword evidence="6" id="KW-1185">Reference proteome</keyword>
<dbReference type="Gene3D" id="2.60.40.1120">
    <property type="entry name" value="Carboxypeptidase-like, regulatory domain"/>
    <property type="match status" value="1"/>
</dbReference>
<dbReference type="SUPFAM" id="SSF49299">
    <property type="entry name" value="PKD domain"/>
    <property type="match status" value="1"/>
</dbReference>
<gene>
    <name evidence="5" type="ORF">JCM21531_686</name>
</gene>
<evidence type="ECO:0000256" key="2">
    <source>
        <dbReference type="SAM" id="MobiDB-lite"/>
    </source>
</evidence>
<feature type="domain" description="SLH" evidence="4">
    <location>
        <begin position="1534"/>
        <end position="1594"/>
    </location>
</feature>
<dbReference type="Pfam" id="PF00395">
    <property type="entry name" value="SLH"/>
    <property type="match status" value="3"/>
</dbReference>
<dbReference type="PROSITE" id="PS50093">
    <property type="entry name" value="PKD"/>
    <property type="match status" value="1"/>
</dbReference>
<dbReference type="Gene3D" id="3.40.50.1820">
    <property type="entry name" value="alpha/beta hydrolase"/>
    <property type="match status" value="1"/>
</dbReference>
<evidence type="ECO:0000259" key="4">
    <source>
        <dbReference type="PROSITE" id="PS51272"/>
    </source>
</evidence>
<dbReference type="InterPro" id="IPR022409">
    <property type="entry name" value="PKD/Chitinase_dom"/>
</dbReference>
<dbReference type="InterPro" id="IPR000601">
    <property type="entry name" value="PKD_dom"/>
</dbReference>
<feature type="domain" description="PKD" evidence="3">
    <location>
        <begin position="12"/>
        <end position="92"/>
    </location>
</feature>
<evidence type="ECO:0000259" key="3">
    <source>
        <dbReference type="PROSITE" id="PS50093"/>
    </source>
</evidence>
<evidence type="ECO:0000313" key="5">
    <source>
        <dbReference type="EMBL" id="GAE87327.1"/>
    </source>
</evidence>
<name>W4V2G6_9FIRM</name>
<sequence length="1594" mass="175421">MEAAPTGVDTIAPVAVAGDEQIVILGMEVEFDASRSYDNDRIERYEWDFGNGNTANTARAAHTYKEKGKYIVTLTVYDPTGNKASSTTTVYVASNDESCGLEVKIVDEAGGNPVEGAQVLVRLADNSTKEFTSNSKGIVKMAGGEGEYKIFVYKNGYSAAYNEVLLEKGKLVQLEIPIKKAEIVTGELKVERMTLDEIVNAGIDVHDPENQWVYECNIVLGFRKVKYVVNGSGRILFGGEDSSWGHSYGDYVIYPKVVPCPNHPEVPPTVYYLIIPAKASWLKEFFEVSLVMQNTAEEGTPFEITNSTAELKVPEGLTFMPSVYSSSTKVEMDTISPGETKEAKWVLRGDIKGEYTLQAEFNGILQPFGELINAVYTTEEPVKVWGDDALVMRVKAEEYAYKDELYLVEVELENVSDTELYNVSFEFKEGVNYRLSDEHPTSQLFEVIKPGEKKTFDIWVIPNFTGKLDLSESFIVKTGGNANIKTTITYIPVRKEVIRVETQTSFVEISKEGYYIYKVIANVKTSRGSAENVKAKLELTGVYGADDIEILGTEVHDMGNLTSVSEKQVEWNLRFKPVLETANINLTVNVANDIKLYATANGSISVKKNQENGGVGFKYASGYGEEGNMKDYTAICYYDDDYFSKPSNTKSWKENYNPSLATMSLNLAMAAFPSNASDDKTCNAKALLTDLGFKGFEADYPAPSVNTIGVLAANKKVTFGNDEYTLIAVAIRSRSYTKEWASNFEIGSEGEHEGFGKAKTKVLEFLKDYIEEKNITGDIKLWITGYSRGAAVANLVAGELDKGLHSLGEAVTLHPSNIYAYCFEPPAGVLLAQTNDGSGYKNIFNIVNSNDIVTKLAPSAWGFGRYGTDLYIPSALNMSYGYENAKAKMKEKYEDIESINNIKNDDKYDIDGFAWPGVQEIFLDYAISTISKVLINRSDYVEKYQESIMNSLAKDGKGNLLELLTAIPLDKENREVGIGIINTFGKNKDRIMAGHFPELCLAWLQSMDKNYTQNAEVSLKNGMLYRIVKVNCPVDVNVYNNSGVLVASIKSDEPQSINGSTIVSAVNEDGEKIVYIPADADYSIEIIASDKGTVTYSINEFSGLIGDITRIINYYNIGVKKGDVLKAVLPAYSENDYETNAVNGSSANYTLKGADDKAIASDVELKGKDASDAWYMVNVLPNNVGYGMVAGQGIRYLGYYAKVTALAYDGYKFEGWYIGDECVSTDKDYRFCVTKDETLIAKFVPDNKEPGGSTEPGGQTEPGGTTEPGGSTQPNGPSEPSQNNGGSGSGNVPVLPPESASKSNNANISKLAFSEGKITPDFDKSKMDYELLIDEGLKEIRITVDLEDEKASMTIQNVKVDGDVKEHTLKLSDKQESIVIKVTAEDGTNKTYTVKLVRYVTETEPEIPGAHVTDIDGHWAKESIVALIRRGILAGYTDNTFRPDNKITRAEAAVLLVKLFEIKPKEDKKLMFSDEEQIPEWAYPYIAAAVEHGWIKGYTDNTFKPSNYITRQEFAAMFVKAMGYDNLEAKATGFADDSEIGSWAKGYVAKAVELSLISGYPDNTFRGNGNITRAEASAIAKKYLDIAETAKGAD</sequence>
<dbReference type="CDD" id="cd00146">
    <property type="entry name" value="PKD"/>
    <property type="match status" value="1"/>
</dbReference>
<dbReference type="OrthoDB" id="1758365at2"/>
<dbReference type="PROSITE" id="PS51272">
    <property type="entry name" value="SLH"/>
    <property type="match status" value="3"/>
</dbReference>
<dbReference type="InterPro" id="IPR044060">
    <property type="entry name" value="Bacterial_rp_domain"/>
</dbReference>
<dbReference type="InterPro" id="IPR025883">
    <property type="entry name" value="Cadherin-like_domain"/>
</dbReference>
<dbReference type="SUPFAM" id="SSF53474">
    <property type="entry name" value="alpha/beta-Hydrolases"/>
    <property type="match status" value="1"/>
</dbReference>
<accession>W4V2G6</accession>
<dbReference type="InterPro" id="IPR001119">
    <property type="entry name" value="SLH_dom"/>
</dbReference>
<protein>
    <submittedName>
        <fullName evidence="5">Uncharacterized protein</fullName>
    </submittedName>
</protein>
<reference evidence="5" key="1">
    <citation type="journal article" date="2014" name="Genome Announc.">
        <title>Draft Genome Sequence of Clostridium straminisolvens Strain JCM 21531T, Isolated from a Cellulose-Degrading Bacterial Community.</title>
        <authorList>
            <person name="Yuki M."/>
            <person name="Oshima K."/>
            <person name="Suda W."/>
            <person name="Sakamoto M."/>
            <person name="Kitamura K."/>
            <person name="Iida T."/>
            <person name="Hattori M."/>
            <person name="Ohkuma M."/>
        </authorList>
    </citation>
    <scope>NUCLEOTIDE SEQUENCE [LARGE SCALE GENOMIC DNA]</scope>
    <source>
        <strain evidence="5">JCM 21531</strain>
    </source>
</reference>
<dbReference type="PANTHER" id="PTHR43308">
    <property type="entry name" value="OUTER MEMBRANE PROTEIN ALPHA-RELATED"/>
    <property type="match status" value="1"/>
</dbReference>
<comment type="caution">
    <text evidence="5">The sequence shown here is derived from an EMBL/GenBank/DDBJ whole genome shotgun (WGS) entry which is preliminary data.</text>
</comment>
<dbReference type="InterPro" id="IPR035986">
    <property type="entry name" value="PKD_dom_sf"/>
</dbReference>
<proteinExistence type="predicted"/>
<dbReference type="SMART" id="SM00089">
    <property type="entry name" value="PKD"/>
    <property type="match status" value="1"/>
</dbReference>
<feature type="compositionally biased region" description="Low complexity" evidence="2">
    <location>
        <begin position="1250"/>
        <end position="1284"/>
    </location>
</feature>
<dbReference type="STRING" id="1294263.JCM21531_686"/>
<dbReference type="InterPro" id="IPR051465">
    <property type="entry name" value="Cell_Envelope_Struct_Comp"/>
</dbReference>
<dbReference type="Pfam" id="PF18911">
    <property type="entry name" value="PKD_4"/>
    <property type="match status" value="1"/>
</dbReference>
<dbReference type="Gene3D" id="2.60.40.10">
    <property type="entry name" value="Immunoglobulins"/>
    <property type="match status" value="1"/>
</dbReference>
<dbReference type="PANTHER" id="PTHR43308:SF5">
    <property type="entry name" value="S-LAYER PROTEIN _ PEPTIDOGLYCAN ENDO-BETA-N-ACETYLGLUCOSAMINIDASE"/>
    <property type="match status" value="1"/>
</dbReference>
<feature type="region of interest" description="Disordered" evidence="2">
    <location>
        <begin position="1243"/>
        <end position="1306"/>
    </location>
</feature>
<dbReference type="GO" id="GO:0006629">
    <property type="term" value="P:lipid metabolic process"/>
    <property type="evidence" value="ECO:0007669"/>
    <property type="project" value="InterPro"/>
</dbReference>
<organism evidence="5 6">
    <name type="scientific">Acetivibrio straminisolvens JCM 21531</name>
    <dbReference type="NCBI Taxonomy" id="1294263"/>
    <lineage>
        <taxon>Bacteria</taxon>
        <taxon>Bacillati</taxon>
        <taxon>Bacillota</taxon>
        <taxon>Clostridia</taxon>
        <taxon>Eubacteriales</taxon>
        <taxon>Oscillospiraceae</taxon>
        <taxon>Acetivibrio</taxon>
    </lineage>
</organism>
<dbReference type="InterPro" id="IPR029058">
    <property type="entry name" value="AB_hydrolase_fold"/>
</dbReference>
<keyword evidence="1" id="KW-0677">Repeat</keyword>
<dbReference type="Pfam" id="PF18998">
    <property type="entry name" value="Flg_new_2"/>
    <property type="match status" value="1"/>
</dbReference>
<dbReference type="Pfam" id="PF01764">
    <property type="entry name" value="Lipase_3"/>
    <property type="match status" value="1"/>
</dbReference>
<dbReference type="Pfam" id="PF12733">
    <property type="entry name" value="Cadherin-like"/>
    <property type="match status" value="1"/>
</dbReference>
<feature type="domain" description="SLH" evidence="4">
    <location>
        <begin position="1407"/>
        <end position="1468"/>
    </location>
</feature>
<evidence type="ECO:0000256" key="1">
    <source>
        <dbReference type="ARBA" id="ARBA00022737"/>
    </source>
</evidence>
<dbReference type="RefSeq" id="WP_054846971.1">
    <property type="nucleotide sequence ID" value="NZ_BAVR01000006.1"/>
</dbReference>